<gene>
    <name evidence="3" type="ORF">IED13_13205</name>
</gene>
<feature type="domain" description="Peptidase M16 N-terminal" evidence="1">
    <location>
        <begin position="44"/>
        <end position="172"/>
    </location>
</feature>
<dbReference type="InterPro" id="IPR050361">
    <property type="entry name" value="MPP/UQCRC_Complex"/>
</dbReference>
<reference evidence="3" key="1">
    <citation type="submission" date="2020-09" db="EMBL/GenBank/DDBJ databases">
        <title>Bosea spartocytisi sp. nov. a root nodule endophyte of Spartocytisus supranubius in the high mountain ecosystem fo the Teide National Park (Canary Islands, Spain).</title>
        <authorList>
            <person name="Pulido-Suarez L."/>
            <person name="Peix A."/>
            <person name="Igual J.M."/>
            <person name="Socas-Perez N."/>
            <person name="Velazquez E."/>
            <person name="Flores-Felix J.D."/>
            <person name="Leon-Barrios M."/>
        </authorList>
    </citation>
    <scope>NUCLEOTIDE SEQUENCE</scope>
    <source>
        <strain evidence="3">SSUT16</strain>
    </source>
</reference>
<comment type="caution">
    <text evidence="3">The sequence shown here is derived from an EMBL/GenBank/DDBJ whole genome shotgun (WGS) entry which is preliminary data.</text>
</comment>
<sequence>MNAPIPTPKLNTAGPAIDVKTVRSPGGVEAWLVEEHSLPLIAIDFAFDGGSSRDPADAAGGAYLVSGLLDEGAGDLDAEAFQGRMADHAINLGFDARRDDFHGYLQTLSSHRETAFELLGLALNKPRFDPDAVARVKAQVIAGLQRQAQNPESLCRNALYAAAFPGHAYGRPEKGDIDSVSRLEAPALHALTPTLLDRSGLRIVVVGDIGADELAGRLDALFGALPKGEPRPEIAQPLPIQGLGQTHVIDLDVPQTVLRFVGPGLMWHDPDFVPASVLNHILGGSAFTSRLFMEVREKRGLAYGVSSSLLPLRESAMLVGGTATRNDRAAESMTVIREEMLKLATEGPTEHEVEEAKRYIIGSYPLRFDTSPKIAGELLNLALRGDTPEFLATRNERFAAVTLADVKRVAQRLFGHPDLLVQAVGRPVGLA</sequence>
<name>A0A927EC91_9HYPH</name>
<dbReference type="EMBL" id="JACXWY010000007">
    <property type="protein sequence ID" value="MBD3846661.1"/>
    <property type="molecule type" value="Genomic_DNA"/>
</dbReference>
<dbReference type="PANTHER" id="PTHR11851">
    <property type="entry name" value="METALLOPROTEASE"/>
    <property type="match status" value="1"/>
</dbReference>
<accession>A0A927EC91</accession>
<dbReference type="Proteomes" id="UP000619295">
    <property type="component" value="Unassembled WGS sequence"/>
</dbReference>
<organism evidence="3 4">
    <name type="scientific">Bosea spartocytisi</name>
    <dbReference type="NCBI Taxonomy" id="2773451"/>
    <lineage>
        <taxon>Bacteria</taxon>
        <taxon>Pseudomonadati</taxon>
        <taxon>Pseudomonadota</taxon>
        <taxon>Alphaproteobacteria</taxon>
        <taxon>Hyphomicrobiales</taxon>
        <taxon>Boseaceae</taxon>
        <taxon>Bosea</taxon>
    </lineage>
</organism>
<feature type="domain" description="Peptidase M16 C-terminal" evidence="2">
    <location>
        <begin position="197"/>
        <end position="358"/>
    </location>
</feature>
<dbReference type="InterPro" id="IPR011249">
    <property type="entry name" value="Metalloenz_LuxS/M16"/>
</dbReference>
<dbReference type="Pfam" id="PF05193">
    <property type="entry name" value="Peptidase_M16_C"/>
    <property type="match status" value="1"/>
</dbReference>
<dbReference type="InterPro" id="IPR011765">
    <property type="entry name" value="Pept_M16_N"/>
</dbReference>
<evidence type="ECO:0000259" key="1">
    <source>
        <dbReference type="Pfam" id="PF00675"/>
    </source>
</evidence>
<protein>
    <submittedName>
        <fullName evidence="3">Insulinase family protein</fullName>
    </submittedName>
</protein>
<keyword evidence="4" id="KW-1185">Reference proteome</keyword>
<dbReference type="InterPro" id="IPR007863">
    <property type="entry name" value="Peptidase_M16_C"/>
</dbReference>
<dbReference type="PANTHER" id="PTHR11851:SF224">
    <property type="entry name" value="PROCESSING PROTEASE"/>
    <property type="match status" value="1"/>
</dbReference>
<proteinExistence type="predicted"/>
<evidence type="ECO:0000259" key="2">
    <source>
        <dbReference type="Pfam" id="PF05193"/>
    </source>
</evidence>
<dbReference type="RefSeq" id="WP_038360835.1">
    <property type="nucleotide sequence ID" value="NZ_JACXWY010000007.1"/>
</dbReference>
<dbReference type="AlphaFoldDB" id="A0A927EC91"/>
<dbReference type="Pfam" id="PF00675">
    <property type="entry name" value="Peptidase_M16"/>
    <property type="match status" value="1"/>
</dbReference>
<evidence type="ECO:0000313" key="4">
    <source>
        <dbReference type="Proteomes" id="UP000619295"/>
    </source>
</evidence>
<evidence type="ECO:0000313" key="3">
    <source>
        <dbReference type="EMBL" id="MBD3846661.1"/>
    </source>
</evidence>
<dbReference type="GO" id="GO:0046872">
    <property type="term" value="F:metal ion binding"/>
    <property type="evidence" value="ECO:0007669"/>
    <property type="project" value="InterPro"/>
</dbReference>
<dbReference type="Gene3D" id="3.30.830.10">
    <property type="entry name" value="Metalloenzyme, LuxS/M16 peptidase-like"/>
    <property type="match status" value="2"/>
</dbReference>
<dbReference type="SUPFAM" id="SSF63411">
    <property type="entry name" value="LuxS/MPP-like metallohydrolase"/>
    <property type="match status" value="2"/>
</dbReference>